<keyword evidence="9" id="KW-1185">Reference proteome</keyword>
<evidence type="ECO:0000256" key="3">
    <source>
        <dbReference type="ARBA" id="ARBA00022824"/>
    </source>
</evidence>
<dbReference type="AlphaFoldDB" id="A0AAV8WJV8"/>
<name>A0AAV8WJV8_9CUCU</name>
<comment type="caution">
    <text evidence="8">The sequence shown here is derived from an EMBL/GenBank/DDBJ whole genome shotgun (WGS) entry which is preliminary data.</text>
</comment>
<accession>A0AAV8WJV8</accession>
<protein>
    <submittedName>
        <fullName evidence="8">Uncharacterized protein</fullName>
    </submittedName>
</protein>
<dbReference type="Proteomes" id="UP001162156">
    <property type="component" value="Unassembled WGS sequence"/>
</dbReference>
<dbReference type="InterPro" id="IPR009617">
    <property type="entry name" value="Seipin"/>
</dbReference>
<dbReference type="GO" id="GO:0140042">
    <property type="term" value="P:lipid droplet formation"/>
    <property type="evidence" value="ECO:0007669"/>
    <property type="project" value="UniProtKB-ARBA"/>
</dbReference>
<dbReference type="Pfam" id="PF06775">
    <property type="entry name" value="Seipin"/>
    <property type="match status" value="1"/>
</dbReference>
<evidence type="ECO:0000256" key="2">
    <source>
        <dbReference type="ARBA" id="ARBA00022692"/>
    </source>
</evidence>
<evidence type="ECO:0000256" key="6">
    <source>
        <dbReference type="ARBA" id="ARBA00023136"/>
    </source>
</evidence>
<keyword evidence="3" id="KW-0256">Endoplasmic reticulum</keyword>
<dbReference type="GO" id="GO:0006629">
    <property type="term" value="P:lipid metabolic process"/>
    <property type="evidence" value="ECO:0007669"/>
    <property type="project" value="UniProtKB-KW"/>
</dbReference>
<sequence length="66" mass="7994">MYQEPVTDIFVEIQSRFIEIYSVKFSVYAQFSGLRYVMFHWPVLSAAFGMFFIFPCMEEDYVYYES</sequence>
<dbReference type="GO" id="GO:0005789">
    <property type="term" value="C:endoplasmic reticulum membrane"/>
    <property type="evidence" value="ECO:0007669"/>
    <property type="project" value="UniProtKB-SubCell"/>
</dbReference>
<keyword evidence="4 7" id="KW-1133">Transmembrane helix</keyword>
<gene>
    <name evidence="8" type="ORF">NQ314_021074</name>
</gene>
<evidence type="ECO:0000256" key="4">
    <source>
        <dbReference type="ARBA" id="ARBA00022989"/>
    </source>
</evidence>
<comment type="subcellular location">
    <subcellularLocation>
        <location evidence="1">Endoplasmic reticulum membrane</location>
        <topology evidence="1">Multi-pass membrane protein</topology>
    </subcellularLocation>
</comment>
<feature type="transmembrane region" description="Helical" evidence="7">
    <location>
        <begin position="38"/>
        <end position="57"/>
    </location>
</feature>
<evidence type="ECO:0000313" key="9">
    <source>
        <dbReference type="Proteomes" id="UP001162156"/>
    </source>
</evidence>
<keyword evidence="2 7" id="KW-0812">Transmembrane</keyword>
<evidence type="ECO:0000256" key="1">
    <source>
        <dbReference type="ARBA" id="ARBA00004477"/>
    </source>
</evidence>
<evidence type="ECO:0000256" key="5">
    <source>
        <dbReference type="ARBA" id="ARBA00023098"/>
    </source>
</evidence>
<dbReference type="EMBL" id="JANEYF010005860">
    <property type="protein sequence ID" value="KAJ8926557.1"/>
    <property type="molecule type" value="Genomic_DNA"/>
</dbReference>
<keyword evidence="6 7" id="KW-0472">Membrane</keyword>
<evidence type="ECO:0000256" key="7">
    <source>
        <dbReference type="SAM" id="Phobius"/>
    </source>
</evidence>
<organism evidence="8 9">
    <name type="scientific">Rhamnusium bicolor</name>
    <dbReference type="NCBI Taxonomy" id="1586634"/>
    <lineage>
        <taxon>Eukaryota</taxon>
        <taxon>Metazoa</taxon>
        <taxon>Ecdysozoa</taxon>
        <taxon>Arthropoda</taxon>
        <taxon>Hexapoda</taxon>
        <taxon>Insecta</taxon>
        <taxon>Pterygota</taxon>
        <taxon>Neoptera</taxon>
        <taxon>Endopterygota</taxon>
        <taxon>Coleoptera</taxon>
        <taxon>Polyphaga</taxon>
        <taxon>Cucujiformia</taxon>
        <taxon>Chrysomeloidea</taxon>
        <taxon>Cerambycidae</taxon>
        <taxon>Lepturinae</taxon>
        <taxon>Rhagiini</taxon>
        <taxon>Rhamnusium</taxon>
    </lineage>
</organism>
<proteinExistence type="predicted"/>
<evidence type="ECO:0000313" key="8">
    <source>
        <dbReference type="EMBL" id="KAJ8926557.1"/>
    </source>
</evidence>
<reference evidence="8" key="1">
    <citation type="journal article" date="2023" name="Insect Mol. Biol.">
        <title>Genome sequencing provides insights into the evolution of gene families encoding plant cell wall-degrading enzymes in longhorned beetles.</title>
        <authorList>
            <person name="Shin N.R."/>
            <person name="Okamura Y."/>
            <person name="Kirsch R."/>
            <person name="Pauchet Y."/>
        </authorList>
    </citation>
    <scope>NUCLEOTIDE SEQUENCE</scope>
    <source>
        <strain evidence="8">RBIC_L_NR</strain>
    </source>
</reference>
<keyword evidence="5" id="KW-0443">Lipid metabolism</keyword>